<evidence type="ECO:0000256" key="10">
    <source>
        <dbReference type="ARBA" id="ARBA00048205"/>
    </source>
</evidence>
<comment type="function">
    <text evidence="2 12">Catalyzes the synthesis of 5,6-dihydrouridine (D), a modified base found in the D-loop of most tRNAs, via the reduction of the C5-C6 double bond in target uridines.</text>
</comment>
<keyword evidence="14" id="KW-0547">Nucleotide-binding</keyword>
<name>A0A0K1P5R6_9MOLU</name>
<dbReference type="InterPro" id="IPR001269">
    <property type="entry name" value="DUS_fam"/>
</dbReference>
<dbReference type="EMBL" id="CP012328">
    <property type="protein sequence ID" value="AKU79262.1"/>
    <property type="molecule type" value="Genomic_DNA"/>
</dbReference>
<dbReference type="OrthoDB" id="9764501at2"/>
<keyword evidence="4 12" id="KW-0285">Flavoprotein</keyword>
<evidence type="ECO:0000313" key="16">
    <source>
        <dbReference type="EMBL" id="AKU79262.1"/>
    </source>
</evidence>
<evidence type="ECO:0000256" key="12">
    <source>
        <dbReference type="PIRNR" id="PIRNR006621"/>
    </source>
</evidence>
<gene>
    <name evidence="16" type="primary">dusB</name>
    <name evidence="16" type="ORF">STURON_0016</name>
</gene>
<dbReference type="GO" id="GO:0000049">
    <property type="term" value="F:tRNA binding"/>
    <property type="evidence" value="ECO:0007669"/>
    <property type="project" value="UniProtKB-KW"/>
</dbReference>
<keyword evidence="3" id="KW-0820">tRNA-binding</keyword>
<evidence type="ECO:0000259" key="15">
    <source>
        <dbReference type="Pfam" id="PF01207"/>
    </source>
</evidence>
<dbReference type="InterPro" id="IPR013785">
    <property type="entry name" value="Aldolase_TIM"/>
</dbReference>
<dbReference type="EC" id="1.3.1.-" evidence="12"/>
<dbReference type="AlphaFoldDB" id="A0A0K1P5R6"/>
<dbReference type="SUPFAM" id="SSF51395">
    <property type="entry name" value="FMN-linked oxidoreductases"/>
    <property type="match status" value="1"/>
</dbReference>
<keyword evidence="17" id="KW-1185">Reference proteome</keyword>
<evidence type="ECO:0000256" key="5">
    <source>
        <dbReference type="ARBA" id="ARBA00022643"/>
    </source>
</evidence>
<comment type="cofactor">
    <cofactor evidence="1 12 14">
        <name>FMN</name>
        <dbReference type="ChEBI" id="CHEBI:58210"/>
    </cofactor>
</comment>
<comment type="similarity">
    <text evidence="12">Belongs to the dus family.</text>
</comment>
<proteinExistence type="inferred from homology"/>
<dbReference type="InterPro" id="IPR024036">
    <property type="entry name" value="tRNA-dHydroUridine_Synthase_C"/>
</dbReference>
<evidence type="ECO:0000256" key="7">
    <source>
        <dbReference type="ARBA" id="ARBA00022857"/>
    </source>
</evidence>
<dbReference type="Proteomes" id="UP000067243">
    <property type="component" value="Chromosome"/>
</dbReference>
<feature type="binding site" evidence="14">
    <location>
        <position position="171"/>
    </location>
    <ligand>
        <name>FMN</name>
        <dbReference type="ChEBI" id="CHEBI:58210"/>
    </ligand>
</feature>
<dbReference type="GO" id="GO:0050660">
    <property type="term" value="F:flavin adenine dinucleotide binding"/>
    <property type="evidence" value="ECO:0007669"/>
    <property type="project" value="InterPro"/>
</dbReference>
<dbReference type="PANTHER" id="PTHR45846">
    <property type="entry name" value="TRNA-DIHYDROURIDINE(47) SYNTHASE [NAD(P)(+)]-LIKE"/>
    <property type="match status" value="1"/>
</dbReference>
<organism evidence="16 17">
    <name type="scientific">Spiroplasma turonicum</name>
    <dbReference type="NCBI Taxonomy" id="216946"/>
    <lineage>
        <taxon>Bacteria</taxon>
        <taxon>Bacillati</taxon>
        <taxon>Mycoplasmatota</taxon>
        <taxon>Mollicutes</taxon>
        <taxon>Entomoplasmatales</taxon>
        <taxon>Spiroplasmataceae</taxon>
        <taxon>Spiroplasma</taxon>
    </lineage>
</organism>
<evidence type="ECO:0000256" key="13">
    <source>
        <dbReference type="PIRSR" id="PIRSR006621-1"/>
    </source>
</evidence>
<dbReference type="RefSeq" id="WP_075047879.1">
    <property type="nucleotide sequence ID" value="NZ_CP012328.1"/>
</dbReference>
<feature type="binding site" evidence="14">
    <location>
        <begin position="16"/>
        <end position="18"/>
    </location>
    <ligand>
        <name>FMN</name>
        <dbReference type="ChEBI" id="CHEBI:58210"/>
    </ligand>
</feature>
<comment type="catalytic activity">
    <reaction evidence="11">
        <text>a 5,6-dihydrouridine in tRNA + NAD(+) = a uridine in tRNA + NADH + H(+)</text>
        <dbReference type="Rhea" id="RHEA:54452"/>
        <dbReference type="Rhea" id="RHEA-COMP:13339"/>
        <dbReference type="Rhea" id="RHEA-COMP:13887"/>
        <dbReference type="ChEBI" id="CHEBI:15378"/>
        <dbReference type="ChEBI" id="CHEBI:57540"/>
        <dbReference type="ChEBI" id="CHEBI:57945"/>
        <dbReference type="ChEBI" id="CHEBI:65315"/>
        <dbReference type="ChEBI" id="CHEBI:74443"/>
    </reaction>
</comment>
<dbReference type="CDD" id="cd02801">
    <property type="entry name" value="DUS_like_FMN"/>
    <property type="match status" value="1"/>
</dbReference>
<feature type="binding site" evidence="14">
    <location>
        <begin position="226"/>
        <end position="227"/>
    </location>
    <ligand>
        <name>FMN</name>
        <dbReference type="ChEBI" id="CHEBI:58210"/>
    </ligand>
</feature>
<dbReference type="InterPro" id="IPR035587">
    <property type="entry name" value="DUS-like_FMN-bd"/>
</dbReference>
<evidence type="ECO:0000256" key="4">
    <source>
        <dbReference type="ARBA" id="ARBA00022630"/>
    </source>
</evidence>
<dbReference type="PIRSF" id="PIRSF006621">
    <property type="entry name" value="Dus"/>
    <property type="match status" value="1"/>
</dbReference>
<dbReference type="NCBIfam" id="TIGR00737">
    <property type="entry name" value="nifR3_yhdG"/>
    <property type="match status" value="1"/>
</dbReference>
<feature type="domain" description="DUS-like FMN-binding" evidence="15">
    <location>
        <begin position="14"/>
        <end position="304"/>
    </location>
</feature>
<evidence type="ECO:0000256" key="14">
    <source>
        <dbReference type="PIRSR" id="PIRSR006621-2"/>
    </source>
</evidence>
<accession>A0A0K1P5R6</accession>
<sequence>MKIKNIEINGKLFLGPMAGTTNSAFRTICREKGASLVYAEMVSMEGLIHNNKKTKDMIYVSKIEKPTSLQIFGYDVNSFVEGTKIVDLYSDCDIIDINMGCPAPKVALRSQAGANLLNYPERVGEVIKAVVQNTNKPVTVKMRIGWDEENKNVVELAKIAELNGASAIAVHGRTRNQFYKGNADWSWIKKVKENVNIPIIGNGDVVDGPSAKKMFKETNCDAIMISRAAQGNPWIFKEIDYYLKTNNFLDKPDLNEWKETIIRHAKLLIEEINEEKAMREMRKQLVWYIKSYIKSPNYKSMQEKAVYINTYEDLVNVLNLY</sequence>
<evidence type="ECO:0000256" key="8">
    <source>
        <dbReference type="ARBA" id="ARBA00022884"/>
    </source>
</evidence>
<evidence type="ECO:0000313" key="17">
    <source>
        <dbReference type="Proteomes" id="UP000067243"/>
    </source>
</evidence>
<keyword evidence="6 12" id="KW-0819">tRNA processing</keyword>
<dbReference type="InterPro" id="IPR004652">
    <property type="entry name" value="DusB-like"/>
</dbReference>
<dbReference type="GO" id="GO:0017150">
    <property type="term" value="F:tRNA dihydrouridine synthase activity"/>
    <property type="evidence" value="ECO:0007669"/>
    <property type="project" value="InterPro"/>
</dbReference>
<comment type="catalytic activity">
    <reaction evidence="10">
        <text>a 5,6-dihydrouridine in tRNA + NADP(+) = a uridine in tRNA + NADPH + H(+)</text>
        <dbReference type="Rhea" id="RHEA:23624"/>
        <dbReference type="Rhea" id="RHEA-COMP:13339"/>
        <dbReference type="Rhea" id="RHEA-COMP:13887"/>
        <dbReference type="ChEBI" id="CHEBI:15378"/>
        <dbReference type="ChEBI" id="CHEBI:57783"/>
        <dbReference type="ChEBI" id="CHEBI:58349"/>
        <dbReference type="ChEBI" id="CHEBI:65315"/>
        <dbReference type="ChEBI" id="CHEBI:74443"/>
    </reaction>
</comment>
<dbReference type="PANTHER" id="PTHR45846:SF1">
    <property type="entry name" value="TRNA-DIHYDROURIDINE(47) SYNTHASE [NAD(P)(+)]-LIKE"/>
    <property type="match status" value="1"/>
</dbReference>
<keyword evidence="9 12" id="KW-0560">Oxidoreductase</keyword>
<evidence type="ECO:0000256" key="9">
    <source>
        <dbReference type="ARBA" id="ARBA00023002"/>
    </source>
</evidence>
<dbReference type="Gene3D" id="3.20.20.70">
    <property type="entry name" value="Aldolase class I"/>
    <property type="match status" value="1"/>
</dbReference>
<keyword evidence="5 12" id="KW-0288">FMN</keyword>
<evidence type="ECO:0000256" key="2">
    <source>
        <dbReference type="ARBA" id="ARBA00002790"/>
    </source>
</evidence>
<evidence type="ECO:0000256" key="6">
    <source>
        <dbReference type="ARBA" id="ARBA00022694"/>
    </source>
</evidence>
<dbReference type="Gene3D" id="1.10.1200.80">
    <property type="entry name" value="Putative flavin oxidoreducatase, domain 2"/>
    <property type="match status" value="1"/>
</dbReference>
<protein>
    <recommendedName>
        <fullName evidence="12">tRNA-dihydrouridine synthase</fullName>
        <ecNumber evidence="12">1.3.1.-</ecNumber>
    </recommendedName>
</protein>
<keyword evidence="7" id="KW-0521">NADP</keyword>
<dbReference type="PROSITE" id="PS01136">
    <property type="entry name" value="UPF0034"/>
    <property type="match status" value="1"/>
</dbReference>
<evidence type="ECO:0000256" key="11">
    <source>
        <dbReference type="ARBA" id="ARBA00048802"/>
    </source>
</evidence>
<feature type="binding site" evidence="14">
    <location>
        <position position="141"/>
    </location>
    <ligand>
        <name>FMN</name>
        <dbReference type="ChEBI" id="CHEBI:58210"/>
    </ligand>
</feature>
<dbReference type="Pfam" id="PF01207">
    <property type="entry name" value="Dus"/>
    <property type="match status" value="1"/>
</dbReference>
<dbReference type="KEGG" id="stur:STURON_0016"/>
<evidence type="ECO:0000256" key="3">
    <source>
        <dbReference type="ARBA" id="ARBA00022555"/>
    </source>
</evidence>
<dbReference type="InterPro" id="IPR018517">
    <property type="entry name" value="tRNA_hU_synthase_CS"/>
</dbReference>
<feature type="binding site" evidence="14">
    <location>
        <position position="70"/>
    </location>
    <ligand>
        <name>FMN</name>
        <dbReference type="ChEBI" id="CHEBI:58210"/>
    </ligand>
</feature>
<keyword evidence="8" id="KW-0694">RNA-binding</keyword>
<dbReference type="STRING" id="216946.STURO_v1c00160"/>
<feature type="active site" description="Proton donor" evidence="13">
    <location>
        <position position="101"/>
    </location>
</feature>
<dbReference type="PATRIC" id="fig|216946.3.peg.16"/>
<reference evidence="16 17" key="1">
    <citation type="journal article" date="2015" name="Genome Announc.">
        <title>Complete Genome Sequence of Spiroplasma turonicum Strain Tab4cT, a Parasite of a Horse Fly, Haematopota sp. (Diptera: Tabanidae).</title>
        <authorList>
            <person name="Davis R.E."/>
            <person name="Shao J."/>
            <person name="Zhao Y."/>
            <person name="Gasparich G.E."/>
            <person name="Gaynor B.J."/>
            <person name="Donofrio N."/>
        </authorList>
    </citation>
    <scope>NUCLEOTIDE SEQUENCE [LARGE SCALE GENOMIC DNA]</scope>
    <source>
        <strain evidence="16 17">Tab4c</strain>
    </source>
</reference>
<evidence type="ECO:0000256" key="1">
    <source>
        <dbReference type="ARBA" id="ARBA00001917"/>
    </source>
</evidence>